<dbReference type="KEGG" id="ebh:BSEPE_1145"/>
<dbReference type="SUPFAM" id="SSF111369">
    <property type="entry name" value="HlyD-like secretion proteins"/>
    <property type="match status" value="1"/>
</dbReference>
<keyword evidence="3" id="KW-1185">Reference proteome</keyword>
<dbReference type="RefSeq" id="WP_066045049.1">
    <property type="nucleotide sequence ID" value="NZ_AP013042.1"/>
</dbReference>
<reference evidence="2 3" key="1">
    <citation type="journal article" date="2000" name="Mar. Ecol. Prog. Ser.">
        <title>Phylogenetic characterization of endosymbionts in three hydrothermal vent mussels: influence on host distributions.</title>
        <authorList>
            <person name="Fujiwara Y."/>
            <person name="Takai K."/>
            <person name="Uematsu K."/>
            <person name="Tsuchida S."/>
            <person name="Hunt J.C."/>
            <person name="Hashimoto J."/>
        </authorList>
    </citation>
    <scope>NUCLEOTIDE SEQUENCE [LARGE SCALE GENOMIC DNA]</scope>
    <source>
        <strain evidence="2 3">Myojin Knoll</strain>
    </source>
</reference>
<dbReference type="Gene3D" id="1.10.287.470">
    <property type="entry name" value="Helix hairpin bin"/>
    <property type="match status" value="1"/>
</dbReference>
<organism evidence="2 3">
    <name type="scientific">endosymbiont of Bathymodiolus septemdierum str. Myojin knoll</name>
    <dbReference type="NCBI Taxonomy" id="1303921"/>
    <lineage>
        <taxon>Bacteria</taxon>
        <taxon>Pseudomonadati</taxon>
        <taxon>Pseudomonadota</taxon>
        <taxon>Gammaproteobacteria</taxon>
        <taxon>sulfur-oxidizing symbionts</taxon>
    </lineage>
</organism>
<dbReference type="PANTHER" id="PTHR30367:SF1">
    <property type="entry name" value="MULTIDRUG RESISTANCE PROTEIN MDTN"/>
    <property type="match status" value="1"/>
</dbReference>
<accession>A0A0P0USA4</accession>
<gene>
    <name evidence="2" type="ORF">BSEPE_1145</name>
</gene>
<keyword evidence="1" id="KW-0175">Coiled coil</keyword>
<dbReference type="EMBL" id="AP013042">
    <property type="protein sequence ID" value="BAS68133.1"/>
    <property type="molecule type" value="Genomic_DNA"/>
</dbReference>
<dbReference type="AlphaFoldDB" id="A0A0P0USA4"/>
<proteinExistence type="predicted"/>
<evidence type="ECO:0000313" key="2">
    <source>
        <dbReference type="EMBL" id="BAS68133.1"/>
    </source>
</evidence>
<dbReference type="InterPro" id="IPR050393">
    <property type="entry name" value="MFP_Efflux_Pump"/>
</dbReference>
<feature type="coiled-coil region" evidence="1">
    <location>
        <begin position="102"/>
        <end position="129"/>
    </location>
</feature>
<evidence type="ECO:0000313" key="3">
    <source>
        <dbReference type="Proteomes" id="UP000067399"/>
    </source>
</evidence>
<dbReference type="PANTHER" id="PTHR30367">
    <property type="entry name" value="P-HYDROXYBENZOIC ACID EFFLUX PUMP SUBUNIT AAEA-RELATED"/>
    <property type="match status" value="1"/>
</dbReference>
<sequence>MKIKPILLLLFISFNTLALEIYPLVSGEITMIKPVRTHVEKGDLLVQIDDAQAKLELNYLKALQKTYQQNFKDKQLELKQTQELYDRLVSPHRDLEIAQLIFDQARRELEAHNIKIKIAENQLKKYQLHAPISGTISMTPNLRNATNMNAPKVLMILE</sequence>
<protein>
    <submittedName>
        <fullName evidence="2">Uncharacterized protein</fullName>
    </submittedName>
</protein>
<name>A0A0P0USA4_9GAMM</name>
<dbReference type="OrthoDB" id="9806939at2"/>
<dbReference type="STRING" id="1303921.BSEPE_1145"/>
<evidence type="ECO:0000256" key="1">
    <source>
        <dbReference type="SAM" id="Coils"/>
    </source>
</evidence>
<reference evidence="2 3" key="2">
    <citation type="journal article" date="2016" name="ISME J.">
        <title>Heterogeneous composition of key metabolic gene clusters in a vent mussel symbiont population.</title>
        <authorList>
            <person name="Ikuta T."/>
            <person name="Takaki Y."/>
            <person name="Nagai Y."/>
            <person name="Shimamura S."/>
            <person name="Tsuda M."/>
            <person name="Kawagucci S."/>
            <person name="Aoki Y."/>
            <person name="Inoue K."/>
            <person name="Teruya M."/>
            <person name="Satou K."/>
            <person name="Teruya K."/>
            <person name="Shimoji M."/>
            <person name="Tamotsu H."/>
            <person name="Hirano T."/>
            <person name="Maruyama T."/>
            <person name="Yoshida T."/>
        </authorList>
    </citation>
    <scope>NUCLEOTIDE SEQUENCE [LARGE SCALE GENOMIC DNA]</scope>
    <source>
        <strain evidence="2 3">Myojin Knoll</strain>
    </source>
</reference>
<dbReference type="Gene3D" id="2.40.50.100">
    <property type="match status" value="1"/>
</dbReference>
<dbReference type="Proteomes" id="UP000067399">
    <property type="component" value="Chromosome"/>
</dbReference>